<dbReference type="InterPro" id="IPR000836">
    <property type="entry name" value="PRTase_dom"/>
</dbReference>
<keyword evidence="2" id="KW-0808">Transferase</keyword>
<keyword evidence="1" id="KW-0328">Glycosyltransferase</keyword>
<evidence type="ECO:0000313" key="4">
    <source>
        <dbReference type="EMBL" id="KKM98931.1"/>
    </source>
</evidence>
<dbReference type="AlphaFoldDB" id="A0A0F9MI41"/>
<reference evidence="4" key="1">
    <citation type="journal article" date="2015" name="Nature">
        <title>Complex archaea that bridge the gap between prokaryotes and eukaryotes.</title>
        <authorList>
            <person name="Spang A."/>
            <person name="Saw J.H."/>
            <person name="Jorgensen S.L."/>
            <person name="Zaremba-Niedzwiedzka K."/>
            <person name="Martijn J."/>
            <person name="Lind A.E."/>
            <person name="van Eijk R."/>
            <person name="Schleper C."/>
            <person name="Guy L."/>
            <person name="Ettema T.J."/>
        </authorList>
    </citation>
    <scope>NUCLEOTIDE SEQUENCE</scope>
</reference>
<dbReference type="Gene3D" id="3.40.50.2020">
    <property type="match status" value="1"/>
</dbReference>
<dbReference type="EMBL" id="LAZR01005559">
    <property type="protein sequence ID" value="KKM98931.1"/>
    <property type="molecule type" value="Genomic_DNA"/>
</dbReference>
<dbReference type="PANTHER" id="PTHR43363">
    <property type="entry name" value="HYPOXANTHINE PHOSPHORIBOSYLTRANSFERASE"/>
    <property type="match status" value="1"/>
</dbReference>
<gene>
    <name evidence="4" type="ORF">LCGC14_1152940</name>
</gene>
<dbReference type="PANTHER" id="PTHR43363:SF1">
    <property type="entry name" value="HYPOXANTHINE-GUANINE PHOSPHORIBOSYLTRANSFERASE"/>
    <property type="match status" value="1"/>
</dbReference>
<comment type="caution">
    <text evidence="4">The sequence shown here is derived from an EMBL/GenBank/DDBJ whole genome shotgun (WGS) entry which is preliminary data.</text>
</comment>
<dbReference type="CDD" id="cd06223">
    <property type="entry name" value="PRTases_typeI"/>
    <property type="match status" value="1"/>
</dbReference>
<proteinExistence type="predicted"/>
<dbReference type="GO" id="GO:0016757">
    <property type="term" value="F:glycosyltransferase activity"/>
    <property type="evidence" value="ECO:0007669"/>
    <property type="project" value="UniProtKB-KW"/>
</dbReference>
<feature type="domain" description="Phosphoribosyltransferase" evidence="3">
    <location>
        <begin position="5"/>
        <end position="147"/>
    </location>
</feature>
<dbReference type="SUPFAM" id="SSF53271">
    <property type="entry name" value="PRTase-like"/>
    <property type="match status" value="1"/>
</dbReference>
<evidence type="ECO:0000256" key="2">
    <source>
        <dbReference type="ARBA" id="ARBA00022679"/>
    </source>
</evidence>
<evidence type="ECO:0000259" key="3">
    <source>
        <dbReference type="Pfam" id="PF00156"/>
    </source>
</evidence>
<dbReference type="InterPro" id="IPR029057">
    <property type="entry name" value="PRTase-like"/>
</dbReference>
<accession>A0A0F9MI41</accession>
<dbReference type="Pfam" id="PF00156">
    <property type="entry name" value="Pribosyltran"/>
    <property type="match status" value="1"/>
</dbReference>
<sequence length="155" mass="17756">MKYSYYTNRNLTKGIHKLARAATVDDFKPDLVAGILRGGIVPAVYLSHWFGCPLAAVHWTTRDDAIANNETIDKVVFETISQNKKVLIVDDICDSGLTLKQVFENIKGKTKLHKNLKSAVLHYNIGQDTFEPDYYHLEINNEEDPQWIIYSWEDV</sequence>
<evidence type="ECO:0000256" key="1">
    <source>
        <dbReference type="ARBA" id="ARBA00022676"/>
    </source>
</evidence>
<name>A0A0F9MI41_9ZZZZ</name>
<protein>
    <recommendedName>
        <fullName evidence="3">Phosphoribosyltransferase domain-containing protein</fullName>
    </recommendedName>
</protein>
<organism evidence="4">
    <name type="scientific">marine sediment metagenome</name>
    <dbReference type="NCBI Taxonomy" id="412755"/>
    <lineage>
        <taxon>unclassified sequences</taxon>
        <taxon>metagenomes</taxon>
        <taxon>ecological metagenomes</taxon>
    </lineage>
</organism>